<keyword evidence="2" id="KW-1185">Reference proteome</keyword>
<protein>
    <submittedName>
        <fullName evidence="1">Uncharacterized protein</fullName>
    </submittedName>
</protein>
<accession>A0A4S3JBG0</accession>
<proteinExistence type="predicted"/>
<reference evidence="1 2" key="1">
    <citation type="submission" date="2019-03" db="EMBL/GenBank/DDBJ databases">
        <title>The genome sequence of a newly discovered highly antifungal drug resistant Aspergillus species, Aspergillus tanneri NIH 1004.</title>
        <authorList>
            <person name="Mounaud S."/>
            <person name="Singh I."/>
            <person name="Joardar V."/>
            <person name="Pakala S."/>
            <person name="Pakala S."/>
            <person name="Venepally P."/>
            <person name="Hoover J."/>
            <person name="Nierman W."/>
            <person name="Chung J."/>
            <person name="Losada L."/>
        </authorList>
    </citation>
    <scope>NUCLEOTIDE SEQUENCE [LARGE SCALE GENOMIC DNA]</scope>
    <source>
        <strain evidence="1 2">NIH1004</strain>
    </source>
</reference>
<dbReference type="EMBL" id="SOSA01000527">
    <property type="protein sequence ID" value="THC90381.1"/>
    <property type="molecule type" value="Genomic_DNA"/>
</dbReference>
<evidence type="ECO:0000313" key="2">
    <source>
        <dbReference type="Proteomes" id="UP000308092"/>
    </source>
</evidence>
<comment type="caution">
    <text evidence="1">The sequence shown here is derived from an EMBL/GenBank/DDBJ whole genome shotgun (WGS) entry which is preliminary data.</text>
</comment>
<gene>
    <name evidence="1" type="ORF">EYZ11_010162</name>
</gene>
<dbReference type="AlphaFoldDB" id="A0A4S3JBG0"/>
<organism evidence="1 2">
    <name type="scientific">Aspergillus tanneri</name>
    <dbReference type="NCBI Taxonomy" id="1220188"/>
    <lineage>
        <taxon>Eukaryota</taxon>
        <taxon>Fungi</taxon>
        <taxon>Dikarya</taxon>
        <taxon>Ascomycota</taxon>
        <taxon>Pezizomycotina</taxon>
        <taxon>Eurotiomycetes</taxon>
        <taxon>Eurotiomycetidae</taxon>
        <taxon>Eurotiales</taxon>
        <taxon>Aspergillaceae</taxon>
        <taxon>Aspergillus</taxon>
        <taxon>Aspergillus subgen. Circumdati</taxon>
    </lineage>
</organism>
<dbReference type="VEuPathDB" id="FungiDB:EYZ11_010162"/>
<sequence>MTQKNELPPGILNPTAATGNFVFPSIDGSMYLARKVFWEDYLMRRNPSYILNKITTGHPIKYEGKYFQPFGKLPGFNASA</sequence>
<evidence type="ECO:0000313" key="1">
    <source>
        <dbReference type="EMBL" id="THC90381.1"/>
    </source>
</evidence>
<dbReference type="Proteomes" id="UP000308092">
    <property type="component" value="Unassembled WGS sequence"/>
</dbReference>
<name>A0A4S3JBG0_9EURO</name>